<accession>A0A9N9NK33</accession>
<keyword evidence="2" id="KW-1185">Reference proteome</keyword>
<protein>
    <submittedName>
        <fullName evidence="1">13899_t:CDS:1</fullName>
    </submittedName>
</protein>
<organism evidence="1 2">
    <name type="scientific">Funneliformis caledonium</name>
    <dbReference type="NCBI Taxonomy" id="1117310"/>
    <lineage>
        <taxon>Eukaryota</taxon>
        <taxon>Fungi</taxon>
        <taxon>Fungi incertae sedis</taxon>
        <taxon>Mucoromycota</taxon>
        <taxon>Glomeromycotina</taxon>
        <taxon>Glomeromycetes</taxon>
        <taxon>Glomerales</taxon>
        <taxon>Glomeraceae</taxon>
        <taxon>Funneliformis</taxon>
    </lineage>
</organism>
<dbReference type="OrthoDB" id="2444538at2759"/>
<proteinExistence type="predicted"/>
<dbReference type="AlphaFoldDB" id="A0A9N9NK33"/>
<reference evidence="1" key="1">
    <citation type="submission" date="2021-06" db="EMBL/GenBank/DDBJ databases">
        <authorList>
            <person name="Kallberg Y."/>
            <person name="Tangrot J."/>
            <person name="Rosling A."/>
        </authorList>
    </citation>
    <scope>NUCLEOTIDE SEQUENCE</scope>
    <source>
        <strain evidence="1">UK204</strain>
    </source>
</reference>
<comment type="caution">
    <text evidence="1">The sequence shown here is derived from an EMBL/GenBank/DDBJ whole genome shotgun (WGS) entry which is preliminary data.</text>
</comment>
<name>A0A9N9NK33_9GLOM</name>
<dbReference type="EMBL" id="CAJVPQ010013783">
    <property type="protein sequence ID" value="CAG8737045.1"/>
    <property type="molecule type" value="Genomic_DNA"/>
</dbReference>
<evidence type="ECO:0000313" key="2">
    <source>
        <dbReference type="Proteomes" id="UP000789570"/>
    </source>
</evidence>
<dbReference type="Proteomes" id="UP000789570">
    <property type="component" value="Unassembled WGS sequence"/>
</dbReference>
<evidence type="ECO:0000313" key="1">
    <source>
        <dbReference type="EMBL" id="CAG8737045.1"/>
    </source>
</evidence>
<gene>
    <name evidence="1" type="ORF">FCALED_LOCUS15369</name>
</gene>
<sequence length="48" mass="5564">NNTEIVKITTQTKHFAFEIRDKPAKIIQNNIISIPEEIHPYISLINAF</sequence>
<feature type="non-terminal residue" evidence="1">
    <location>
        <position position="1"/>
    </location>
</feature>
<feature type="non-terminal residue" evidence="1">
    <location>
        <position position="48"/>
    </location>
</feature>